<comment type="caution">
    <text evidence="2">The sequence shown here is derived from an EMBL/GenBank/DDBJ whole genome shotgun (WGS) entry which is preliminary data.</text>
</comment>
<reference evidence="2" key="1">
    <citation type="submission" date="2023-02" db="EMBL/GenBank/DDBJ databases">
        <title>Georgenia sp.10Sc9-8, isolated from a soil sample collected from the Taklamakan desert.</title>
        <authorList>
            <person name="Liu S."/>
        </authorList>
    </citation>
    <scope>NUCLEOTIDE SEQUENCE</scope>
    <source>
        <strain evidence="2">10Sc9-8</strain>
    </source>
</reference>
<feature type="domain" description="MmgE/PrpD N-terminal" evidence="1">
    <location>
        <begin position="10"/>
        <end position="126"/>
    </location>
</feature>
<gene>
    <name evidence="2" type="ORF">PU560_03530</name>
</gene>
<dbReference type="EMBL" id="JARACI010000540">
    <property type="protein sequence ID" value="MDD9205539.1"/>
    <property type="molecule type" value="Genomic_DNA"/>
</dbReference>
<keyword evidence="3" id="KW-1185">Reference proteome</keyword>
<evidence type="ECO:0000313" key="2">
    <source>
        <dbReference type="EMBL" id="MDD9205539.1"/>
    </source>
</evidence>
<name>A0ABT5TW92_9MICO</name>
<dbReference type="InterPro" id="IPR042183">
    <property type="entry name" value="MmgE/PrpD_sf_1"/>
</dbReference>
<dbReference type="SUPFAM" id="SSF103378">
    <property type="entry name" value="2-methylcitrate dehydratase PrpD"/>
    <property type="match status" value="1"/>
</dbReference>
<dbReference type="Proteomes" id="UP001165561">
    <property type="component" value="Unassembled WGS sequence"/>
</dbReference>
<dbReference type="Pfam" id="PF03972">
    <property type="entry name" value="MmgE_PrpD_N"/>
    <property type="match status" value="1"/>
</dbReference>
<accession>A0ABT5TW92</accession>
<proteinExistence type="predicted"/>
<dbReference type="InterPro" id="IPR045336">
    <property type="entry name" value="MmgE_PrpD_N"/>
</dbReference>
<dbReference type="Gene3D" id="1.10.4100.10">
    <property type="entry name" value="2-methylcitrate dehydratase PrpD"/>
    <property type="match status" value="1"/>
</dbReference>
<protein>
    <submittedName>
        <fullName evidence="2">MmgE/PrpD family protein</fullName>
    </submittedName>
</protein>
<evidence type="ECO:0000259" key="1">
    <source>
        <dbReference type="Pfam" id="PF03972"/>
    </source>
</evidence>
<feature type="non-terminal residue" evidence="2">
    <location>
        <position position="127"/>
    </location>
</feature>
<sequence>MSAPALLPAAEWAVRRREQKLERDIAHHATRVVVDWFAAATVGSVLRPSTLLRAALEPELGIGPSSLLPDGRRVPTRAAALCNGTAAHAAELDDIFRDGLYHPGAPTVAAALAVAQARSSTGPQLLS</sequence>
<dbReference type="InterPro" id="IPR036148">
    <property type="entry name" value="MmgE/PrpD_sf"/>
</dbReference>
<organism evidence="2 3">
    <name type="scientific">Georgenia halotolerans</name>
    <dbReference type="NCBI Taxonomy" id="3028317"/>
    <lineage>
        <taxon>Bacteria</taxon>
        <taxon>Bacillati</taxon>
        <taxon>Actinomycetota</taxon>
        <taxon>Actinomycetes</taxon>
        <taxon>Micrococcales</taxon>
        <taxon>Bogoriellaceae</taxon>
        <taxon>Georgenia</taxon>
    </lineage>
</organism>
<evidence type="ECO:0000313" key="3">
    <source>
        <dbReference type="Proteomes" id="UP001165561"/>
    </source>
</evidence>